<evidence type="ECO:0000313" key="8">
    <source>
        <dbReference type="EMBL" id="CAR23678.1"/>
    </source>
</evidence>
<feature type="compositionally biased region" description="Basic and acidic residues" evidence="5">
    <location>
        <begin position="829"/>
        <end position="843"/>
    </location>
</feature>
<evidence type="ECO:0000256" key="5">
    <source>
        <dbReference type="SAM" id="MobiDB-lite"/>
    </source>
</evidence>
<evidence type="ECO:0000256" key="6">
    <source>
        <dbReference type="SAM" id="Phobius"/>
    </source>
</evidence>
<feature type="compositionally biased region" description="Polar residues" evidence="5">
    <location>
        <begin position="609"/>
        <end position="624"/>
    </location>
</feature>
<dbReference type="Proteomes" id="UP000002036">
    <property type="component" value="Chromosome E"/>
</dbReference>
<feature type="compositionally biased region" description="Low complexity" evidence="5">
    <location>
        <begin position="761"/>
        <end position="774"/>
    </location>
</feature>
<dbReference type="InterPro" id="IPR049452">
    <property type="entry name" value="Anoctamin_TM"/>
</dbReference>
<feature type="transmembrane region" description="Helical" evidence="6">
    <location>
        <begin position="203"/>
        <end position="224"/>
    </location>
</feature>
<dbReference type="RefSeq" id="XP_002554115.1">
    <property type="nucleotide sequence ID" value="XM_002554069.1"/>
</dbReference>
<dbReference type="PANTHER" id="PTHR12308:SF73">
    <property type="entry name" value="ANOCTAMIN"/>
    <property type="match status" value="1"/>
</dbReference>
<feature type="transmembrane region" description="Helical" evidence="6">
    <location>
        <begin position="236"/>
        <end position="259"/>
    </location>
</feature>
<gene>
    <name evidence="8" type="ordered locus">KLTH0E14630g</name>
</gene>
<feature type="transmembrane region" description="Helical" evidence="6">
    <location>
        <begin position="124"/>
        <end position="142"/>
    </location>
</feature>
<feature type="domain" description="Anoctamin transmembrane" evidence="7">
    <location>
        <begin position="114"/>
        <end position="574"/>
    </location>
</feature>
<dbReference type="HOGENOM" id="CLU_014462_0_0_1"/>
<protein>
    <submittedName>
        <fullName evidence="8">KLTH0E14630p</fullName>
    </submittedName>
</protein>
<evidence type="ECO:0000256" key="4">
    <source>
        <dbReference type="ARBA" id="ARBA00023136"/>
    </source>
</evidence>
<keyword evidence="3 6" id="KW-1133">Transmembrane helix</keyword>
<dbReference type="FunCoup" id="C5DIR7">
    <property type="interactions" value="335"/>
</dbReference>
<feature type="compositionally biased region" description="Polar residues" evidence="5">
    <location>
        <begin position="792"/>
        <end position="811"/>
    </location>
</feature>
<comment type="subcellular location">
    <subcellularLocation>
        <location evidence="1">Membrane</location>
        <topology evidence="1">Multi-pass membrane protein</topology>
    </subcellularLocation>
</comment>
<feature type="transmembrane region" description="Helical" evidence="6">
    <location>
        <begin position="284"/>
        <end position="303"/>
    </location>
</feature>
<dbReference type="GO" id="GO:0005254">
    <property type="term" value="F:chloride channel activity"/>
    <property type="evidence" value="ECO:0007669"/>
    <property type="project" value="TreeGrafter"/>
</dbReference>
<dbReference type="Pfam" id="PF04547">
    <property type="entry name" value="Anoctamin"/>
    <property type="match status" value="1"/>
</dbReference>
<feature type="transmembrane region" description="Helical" evidence="6">
    <location>
        <begin position="343"/>
        <end position="365"/>
    </location>
</feature>
<keyword evidence="2 6" id="KW-0812">Transmembrane</keyword>
<keyword evidence="9" id="KW-1185">Reference proteome</keyword>
<accession>C5DIR7</accession>
<evidence type="ECO:0000256" key="2">
    <source>
        <dbReference type="ARBA" id="ARBA00022692"/>
    </source>
</evidence>
<dbReference type="OMA" id="MFSTIWP"/>
<feature type="transmembrane region" description="Helical" evidence="6">
    <location>
        <begin position="493"/>
        <end position="512"/>
    </location>
</feature>
<dbReference type="OrthoDB" id="296386at2759"/>
<reference evidence="8 9" key="1">
    <citation type="journal article" date="2009" name="Genome Res.">
        <title>Comparative genomics of protoploid Saccharomycetaceae.</title>
        <authorList>
            <consortium name="The Genolevures Consortium"/>
            <person name="Souciet J.-L."/>
            <person name="Dujon B."/>
            <person name="Gaillardin C."/>
            <person name="Johnston M."/>
            <person name="Baret P.V."/>
            <person name="Cliften P."/>
            <person name="Sherman D.J."/>
            <person name="Weissenbach J."/>
            <person name="Westhof E."/>
            <person name="Wincker P."/>
            <person name="Jubin C."/>
            <person name="Poulain J."/>
            <person name="Barbe V."/>
            <person name="Segurens B."/>
            <person name="Artiguenave F."/>
            <person name="Anthouard V."/>
            <person name="Vacherie B."/>
            <person name="Val M.-E."/>
            <person name="Fulton R.S."/>
            <person name="Minx P."/>
            <person name="Wilson R."/>
            <person name="Durrens P."/>
            <person name="Jean G."/>
            <person name="Marck C."/>
            <person name="Martin T."/>
            <person name="Nikolski M."/>
            <person name="Rolland T."/>
            <person name="Seret M.-L."/>
            <person name="Casaregola S."/>
            <person name="Despons L."/>
            <person name="Fairhead C."/>
            <person name="Fischer G."/>
            <person name="Lafontaine I."/>
            <person name="Leh V."/>
            <person name="Lemaire M."/>
            <person name="de Montigny J."/>
            <person name="Neuveglise C."/>
            <person name="Thierry A."/>
            <person name="Blanc-Lenfle I."/>
            <person name="Bleykasten C."/>
            <person name="Diffels J."/>
            <person name="Fritsch E."/>
            <person name="Frangeul L."/>
            <person name="Goeffon A."/>
            <person name="Jauniaux N."/>
            <person name="Kachouri-Lafond R."/>
            <person name="Payen C."/>
            <person name="Potier S."/>
            <person name="Pribylova L."/>
            <person name="Ozanne C."/>
            <person name="Richard G.-F."/>
            <person name="Sacerdot C."/>
            <person name="Straub M.-L."/>
            <person name="Talla E."/>
        </authorList>
    </citation>
    <scope>NUCLEOTIDE SEQUENCE [LARGE SCALE GENOMIC DNA]</scope>
    <source>
        <strain evidence="9">ATCC 56472 / CBS 6340 / NRRL Y-8284</strain>
    </source>
</reference>
<dbReference type="eggNOG" id="KOG2513">
    <property type="taxonomic scope" value="Eukaryota"/>
</dbReference>
<dbReference type="KEGG" id="lth:KLTH0E14630g"/>
<keyword evidence="4 6" id="KW-0472">Membrane</keyword>
<name>C5DIR7_LACTC</name>
<dbReference type="GeneID" id="8292285"/>
<evidence type="ECO:0000256" key="3">
    <source>
        <dbReference type="ARBA" id="ARBA00022989"/>
    </source>
</evidence>
<feature type="region of interest" description="Disordered" evidence="5">
    <location>
        <begin position="731"/>
        <end position="890"/>
    </location>
</feature>
<feature type="compositionally biased region" description="Polar residues" evidence="5">
    <location>
        <begin position="671"/>
        <end position="692"/>
    </location>
</feature>
<evidence type="ECO:0000259" key="7">
    <source>
        <dbReference type="Pfam" id="PF04547"/>
    </source>
</evidence>
<dbReference type="GO" id="GO:0016020">
    <property type="term" value="C:membrane"/>
    <property type="evidence" value="ECO:0007669"/>
    <property type="project" value="UniProtKB-SubCell"/>
</dbReference>
<evidence type="ECO:0000313" key="9">
    <source>
        <dbReference type="Proteomes" id="UP000002036"/>
    </source>
</evidence>
<dbReference type="EMBL" id="CU928169">
    <property type="protein sequence ID" value="CAR23678.1"/>
    <property type="molecule type" value="Genomic_DNA"/>
</dbReference>
<proteinExistence type="predicted"/>
<dbReference type="STRING" id="559295.C5DIR7"/>
<feature type="compositionally biased region" description="Polar residues" evidence="5">
    <location>
        <begin position="847"/>
        <end position="865"/>
    </location>
</feature>
<dbReference type="PANTHER" id="PTHR12308">
    <property type="entry name" value="ANOCTAMIN"/>
    <property type="match status" value="1"/>
</dbReference>
<feature type="compositionally biased region" description="Polar residues" evidence="5">
    <location>
        <begin position="634"/>
        <end position="647"/>
    </location>
</feature>
<sequence length="890" mass="98205">MVSVASLQPDWCISIEYSKENLTELLTELSAKGLHALTRPGHTNGITYVFVKNGDNKVPLIASQFAFVKNVAYLPDNSVRNERQELAQKLIKGTLIPSDGDLKSLVSATGSPAVGVYFSFAKFYTRWLMGLALVGSAFRLFSGKAAWEFNLSYAILVVLWAIGFVVTWNNRAEPEYAASLQYSANEAGSKNTSRVVFVKKMCFIPVAVQFAACLVCFQFICFFLEIFITQIYQGPLAGILALLPTVLISVYIPILSAVYDKVLDKLVSWENSDDPVKSKLQKKFVITFLTSYVPLFITLFVYLPMGHHVNAQLASIARFCSRYSIPVLTSGFKINTTRYQKQFFYFVVTNQIIALFLENALPMILEKALPKIKGYEKSDSPIKQAEVKVSKEYPEDLDIWKQTCSSNLSVWGNFDVNGMFNKLVVQFGYVAMFSSIWPLAALCCVAFNIIGMKLDIWRCLGKCTIKSVPTSSAKSFRQKPSSQNSMEVFWDRILIVVLWFSTLVTPALVAMYRKPSGESLASVIEKRDSWHLQSIVQTDWKTVIVFAVVFEHLAVVCYTVMGKLIGDTETKKVNDYVPAEKLEEPPNVDLEKVVEETTDFMQEPERVQSHSSTVASKTPNATKVSQKENPKEICTTSEVSGLSTTPREQARPLQPRNTQSAQPVTEDPTRNETSSKQGNGPNASAQDTTSLSPVAGATVPETIPTSKNYHLRYDQKGNFLNTDSRAKGASISIEGQSLSDKATENTSKSDFSESANAPVTQTASSPDQSAAAAQFVPSQVADTSKRHIASIINGSGQHVTAHNETQEQQAMANPEHQARASSEHQAMAKPEHVAEKPAERTSDEQSENSSSTGSNKASHVSGTPQKSEKSSRKKIKGVLSPLGKLKKKFP</sequence>
<dbReference type="InParanoid" id="C5DIR7"/>
<feature type="transmembrane region" description="Helical" evidence="6">
    <location>
        <begin position="427"/>
        <end position="450"/>
    </location>
</feature>
<feature type="region of interest" description="Disordered" evidence="5">
    <location>
        <begin position="601"/>
        <end position="710"/>
    </location>
</feature>
<dbReference type="AlphaFoldDB" id="C5DIR7"/>
<dbReference type="GO" id="GO:0032541">
    <property type="term" value="C:cortical endoplasmic reticulum"/>
    <property type="evidence" value="ECO:0007669"/>
    <property type="project" value="TreeGrafter"/>
</dbReference>
<evidence type="ECO:0000256" key="1">
    <source>
        <dbReference type="ARBA" id="ARBA00004141"/>
    </source>
</evidence>
<feature type="compositionally biased region" description="Polar residues" evidence="5">
    <location>
        <begin position="733"/>
        <end position="760"/>
    </location>
</feature>
<dbReference type="InterPro" id="IPR007632">
    <property type="entry name" value="Anoctamin"/>
</dbReference>
<feature type="transmembrane region" description="Helical" evidence="6">
    <location>
        <begin position="149"/>
        <end position="168"/>
    </location>
</feature>
<organism evidence="8 9">
    <name type="scientific">Lachancea thermotolerans (strain ATCC 56472 / CBS 6340 / NRRL Y-8284)</name>
    <name type="common">Yeast</name>
    <name type="synonym">Kluyveromyces thermotolerans</name>
    <dbReference type="NCBI Taxonomy" id="559295"/>
    <lineage>
        <taxon>Eukaryota</taxon>
        <taxon>Fungi</taxon>
        <taxon>Dikarya</taxon>
        <taxon>Ascomycota</taxon>
        <taxon>Saccharomycotina</taxon>
        <taxon>Saccharomycetes</taxon>
        <taxon>Saccharomycetales</taxon>
        <taxon>Saccharomycetaceae</taxon>
        <taxon>Lachancea</taxon>
    </lineage>
</organism>